<dbReference type="AlphaFoldDB" id="A0A150M752"/>
<sequence length="70" mass="8207">MSGILFSRSGMSNMYLFFRIGWFNIEGKMSDFFVKRSIEDQVRPISRVKRSTFISAFRTDGPTFRPDRST</sequence>
<dbReference type="Proteomes" id="UP000075683">
    <property type="component" value="Unassembled WGS sequence"/>
</dbReference>
<evidence type="ECO:0000313" key="1">
    <source>
        <dbReference type="EMBL" id="KYD20196.1"/>
    </source>
</evidence>
<protein>
    <submittedName>
        <fullName evidence="1">Uncharacterized protein</fullName>
    </submittedName>
</protein>
<dbReference type="STRING" id="301148.B4135_1972"/>
<dbReference type="EMBL" id="LQYT01000036">
    <property type="protein sequence ID" value="KYD20196.1"/>
    <property type="molecule type" value="Genomic_DNA"/>
</dbReference>
<proteinExistence type="predicted"/>
<organism evidence="1 2">
    <name type="scientific">Caldibacillus debilis</name>
    <dbReference type="NCBI Taxonomy" id="301148"/>
    <lineage>
        <taxon>Bacteria</taxon>
        <taxon>Bacillati</taxon>
        <taxon>Bacillota</taxon>
        <taxon>Bacilli</taxon>
        <taxon>Bacillales</taxon>
        <taxon>Bacillaceae</taxon>
        <taxon>Caldibacillus</taxon>
    </lineage>
</organism>
<evidence type="ECO:0000313" key="2">
    <source>
        <dbReference type="Proteomes" id="UP000075683"/>
    </source>
</evidence>
<accession>A0A150M752</accession>
<name>A0A150M752_9BACI</name>
<gene>
    <name evidence="1" type="ORF">B4135_1972</name>
</gene>
<reference evidence="1 2" key="1">
    <citation type="submission" date="2016-01" db="EMBL/GenBank/DDBJ databases">
        <title>Draft Genome Sequences of Seven Thermophilic Sporeformers Isolated from Foods.</title>
        <authorList>
            <person name="Berendsen E.M."/>
            <person name="Wells-Bennik M.H."/>
            <person name="Krawcyk A.O."/>
            <person name="De Jong A."/>
            <person name="Holsappel S."/>
            <person name="Eijlander R.T."/>
            <person name="Kuipers O.P."/>
        </authorList>
    </citation>
    <scope>NUCLEOTIDE SEQUENCE [LARGE SCALE GENOMIC DNA]</scope>
    <source>
        <strain evidence="1 2">B4135</strain>
    </source>
</reference>
<comment type="caution">
    <text evidence="1">The sequence shown here is derived from an EMBL/GenBank/DDBJ whole genome shotgun (WGS) entry which is preliminary data.</text>
</comment>